<dbReference type="RefSeq" id="WP_146292831.1">
    <property type="nucleotide sequence ID" value="NZ_SELH01000022.1"/>
</dbReference>
<dbReference type="GO" id="GO:0003677">
    <property type="term" value="F:DNA binding"/>
    <property type="evidence" value="ECO:0007669"/>
    <property type="project" value="UniProtKB-KW"/>
</dbReference>
<dbReference type="EMBL" id="SELH01000022">
    <property type="protein sequence ID" value="TWP27443.1"/>
    <property type="molecule type" value="Genomic_DNA"/>
</dbReference>
<dbReference type="AlphaFoldDB" id="A0A563DBY3"/>
<dbReference type="Pfam" id="PF00392">
    <property type="entry name" value="GntR"/>
    <property type="match status" value="1"/>
</dbReference>
<dbReference type="CDD" id="cd07377">
    <property type="entry name" value="WHTH_GntR"/>
    <property type="match status" value="1"/>
</dbReference>
<comment type="similarity">
    <text evidence="1">In the C-terminal section; belongs to the class-I pyridoxal-phosphate-dependent aminotransferase family.</text>
</comment>
<dbReference type="Gene3D" id="3.40.640.10">
    <property type="entry name" value="Type I PLP-dependent aspartate aminotransferase-like (Major domain)"/>
    <property type="match status" value="1"/>
</dbReference>
<proteinExistence type="inferred from homology"/>
<sequence>MLRPWKLQLDIKSQSKKAIYLQIADAIISDIRSGRLKEGTVLPGTRKLAEDLKLNRNTIVEAYNVLLSEEWLVTQDRKGTFVNSKLPILQKGNINSVSKDIGGLPKHTLNISFEGGYPDRDIAPINELARAYRQIFNSQSRWQIMGYESELGSNEFRNEIASMLNFQRGMQVNDKNICITRGSQMALYLVSQCMLKKGDIVAIENPGYPLAWKTFKNAGAKLLSIEVDKQGMNVESLKRNLENGIKVKAVFVTSHHQFPTTVSLSLERRLSLIQLSNQYSFTIIEDDYDHEFHFDYRPLLPLSSYKELKNFVYIGTMSKIISPALRIGYLVSNHLKLISKVGELRKIIDIQGDSIMEQAVLQLIQEGTIRRYLKKAISYYKNKRDFTEYLLNKYLKDKITFDTPNGGLAYWIIPLKNINWKELDIHLQQRGIKIITPDHYGYNTIVNGIRLSYGTISKSQLEEGIKTFSKLI</sequence>
<dbReference type="GO" id="GO:0008483">
    <property type="term" value="F:transaminase activity"/>
    <property type="evidence" value="ECO:0007669"/>
    <property type="project" value="UniProtKB-KW"/>
</dbReference>
<dbReference type="InterPro" id="IPR000524">
    <property type="entry name" value="Tscrpt_reg_HTH_GntR"/>
</dbReference>
<dbReference type="SUPFAM" id="SSF46785">
    <property type="entry name" value="Winged helix' DNA-binding domain"/>
    <property type="match status" value="1"/>
</dbReference>
<evidence type="ECO:0000313" key="8">
    <source>
        <dbReference type="Proteomes" id="UP000319499"/>
    </source>
</evidence>
<dbReference type="SUPFAM" id="SSF53383">
    <property type="entry name" value="PLP-dependent transferases"/>
    <property type="match status" value="1"/>
</dbReference>
<keyword evidence="5" id="KW-0804">Transcription</keyword>
<keyword evidence="8" id="KW-1185">Reference proteome</keyword>
<evidence type="ECO:0000313" key="7">
    <source>
        <dbReference type="EMBL" id="TWP27443.1"/>
    </source>
</evidence>
<dbReference type="GO" id="GO:0030170">
    <property type="term" value="F:pyridoxal phosphate binding"/>
    <property type="evidence" value="ECO:0007669"/>
    <property type="project" value="InterPro"/>
</dbReference>
<dbReference type="InterPro" id="IPR004839">
    <property type="entry name" value="Aminotransferase_I/II_large"/>
</dbReference>
<dbReference type="Pfam" id="PF00155">
    <property type="entry name" value="Aminotran_1_2"/>
    <property type="match status" value="1"/>
</dbReference>
<dbReference type="InterPro" id="IPR036388">
    <property type="entry name" value="WH-like_DNA-bd_sf"/>
</dbReference>
<comment type="caution">
    <text evidence="7">The sequence shown here is derived from an EMBL/GenBank/DDBJ whole genome shotgun (WGS) entry which is preliminary data.</text>
</comment>
<keyword evidence="4" id="KW-0238">DNA-binding</keyword>
<dbReference type="Proteomes" id="UP000319499">
    <property type="component" value="Unassembled WGS sequence"/>
</dbReference>
<gene>
    <name evidence="7" type="ORF">ETU09_07265</name>
</gene>
<accession>A0A563DBY3</accession>
<dbReference type="PROSITE" id="PS50949">
    <property type="entry name" value="HTH_GNTR"/>
    <property type="match status" value="1"/>
</dbReference>
<name>A0A563DBY3_9FLAO</name>
<evidence type="ECO:0000259" key="6">
    <source>
        <dbReference type="PROSITE" id="PS50949"/>
    </source>
</evidence>
<dbReference type="GO" id="GO:0003700">
    <property type="term" value="F:DNA-binding transcription factor activity"/>
    <property type="evidence" value="ECO:0007669"/>
    <property type="project" value="InterPro"/>
</dbReference>
<evidence type="ECO:0000256" key="3">
    <source>
        <dbReference type="ARBA" id="ARBA00023015"/>
    </source>
</evidence>
<keyword evidence="2" id="KW-0663">Pyridoxal phosphate</keyword>
<dbReference type="PANTHER" id="PTHR46577">
    <property type="entry name" value="HTH-TYPE TRANSCRIPTIONAL REGULATORY PROTEIN GABR"/>
    <property type="match status" value="1"/>
</dbReference>
<keyword evidence="7" id="KW-0808">Transferase</keyword>
<reference evidence="7 8" key="1">
    <citation type="submission" date="2019-02" db="EMBL/GenBank/DDBJ databases">
        <title>Apibacter muscae sp. nov.: a novel member of the house fly microbiota.</title>
        <authorList>
            <person name="Park R."/>
        </authorList>
    </citation>
    <scope>NUCLEOTIDE SEQUENCE [LARGE SCALE GENOMIC DNA]</scope>
    <source>
        <strain evidence="7 8">AL1</strain>
    </source>
</reference>
<dbReference type="InterPro" id="IPR036390">
    <property type="entry name" value="WH_DNA-bd_sf"/>
</dbReference>
<dbReference type="OrthoDB" id="594134at2"/>
<dbReference type="CDD" id="cd00609">
    <property type="entry name" value="AAT_like"/>
    <property type="match status" value="1"/>
</dbReference>
<evidence type="ECO:0000256" key="1">
    <source>
        <dbReference type="ARBA" id="ARBA00005384"/>
    </source>
</evidence>
<dbReference type="InterPro" id="IPR015421">
    <property type="entry name" value="PyrdxlP-dep_Trfase_major"/>
</dbReference>
<dbReference type="Gene3D" id="1.10.10.10">
    <property type="entry name" value="Winged helix-like DNA-binding domain superfamily/Winged helix DNA-binding domain"/>
    <property type="match status" value="1"/>
</dbReference>
<dbReference type="SMART" id="SM00345">
    <property type="entry name" value="HTH_GNTR"/>
    <property type="match status" value="1"/>
</dbReference>
<dbReference type="PANTHER" id="PTHR46577:SF1">
    <property type="entry name" value="HTH-TYPE TRANSCRIPTIONAL REGULATORY PROTEIN GABR"/>
    <property type="match status" value="1"/>
</dbReference>
<keyword evidence="7" id="KW-0032">Aminotransferase</keyword>
<feature type="domain" description="HTH gntR-type" evidence="6">
    <location>
        <begin position="17"/>
        <end position="85"/>
    </location>
</feature>
<protein>
    <submittedName>
        <fullName evidence="7">PLP-dependent aminotransferase family protein</fullName>
    </submittedName>
</protein>
<dbReference type="InterPro" id="IPR015424">
    <property type="entry name" value="PyrdxlP-dep_Trfase"/>
</dbReference>
<organism evidence="7 8">
    <name type="scientific">Apibacter muscae</name>
    <dbReference type="NCBI Taxonomy" id="2509004"/>
    <lineage>
        <taxon>Bacteria</taxon>
        <taxon>Pseudomonadati</taxon>
        <taxon>Bacteroidota</taxon>
        <taxon>Flavobacteriia</taxon>
        <taxon>Flavobacteriales</taxon>
        <taxon>Weeksellaceae</taxon>
        <taxon>Apibacter</taxon>
    </lineage>
</organism>
<keyword evidence="3" id="KW-0805">Transcription regulation</keyword>
<dbReference type="InterPro" id="IPR051446">
    <property type="entry name" value="HTH_trans_reg/aminotransferase"/>
</dbReference>
<evidence type="ECO:0000256" key="2">
    <source>
        <dbReference type="ARBA" id="ARBA00022898"/>
    </source>
</evidence>
<evidence type="ECO:0000256" key="4">
    <source>
        <dbReference type="ARBA" id="ARBA00023125"/>
    </source>
</evidence>
<evidence type="ECO:0000256" key="5">
    <source>
        <dbReference type="ARBA" id="ARBA00023163"/>
    </source>
</evidence>